<evidence type="ECO:0000313" key="3">
    <source>
        <dbReference type="Proteomes" id="UP001626550"/>
    </source>
</evidence>
<gene>
    <name evidence="2" type="ORF">Ciccas_005157</name>
</gene>
<proteinExistence type="predicted"/>
<feature type="region of interest" description="Disordered" evidence="1">
    <location>
        <begin position="203"/>
        <end position="229"/>
    </location>
</feature>
<keyword evidence="3" id="KW-1185">Reference proteome</keyword>
<feature type="compositionally biased region" description="Pro residues" evidence="1">
    <location>
        <begin position="219"/>
        <end position="229"/>
    </location>
</feature>
<dbReference type="Proteomes" id="UP001626550">
    <property type="component" value="Unassembled WGS sequence"/>
</dbReference>
<dbReference type="EMBL" id="JBJKFK010000583">
    <property type="protein sequence ID" value="KAL3316201.1"/>
    <property type="molecule type" value="Genomic_DNA"/>
</dbReference>
<reference evidence="2 3" key="1">
    <citation type="submission" date="2024-11" db="EMBL/GenBank/DDBJ databases">
        <title>Adaptive evolution of stress response genes in parasites aligns with host niche diversity.</title>
        <authorList>
            <person name="Hahn C."/>
            <person name="Resl P."/>
        </authorList>
    </citation>
    <scope>NUCLEOTIDE SEQUENCE [LARGE SCALE GENOMIC DNA]</scope>
    <source>
        <strain evidence="2">EGGRZ-B1_66</strain>
        <tissue evidence="2">Body</tissue>
    </source>
</reference>
<evidence type="ECO:0000256" key="1">
    <source>
        <dbReference type="SAM" id="MobiDB-lite"/>
    </source>
</evidence>
<feature type="compositionally biased region" description="Pro residues" evidence="1">
    <location>
        <begin position="50"/>
        <end position="67"/>
    </location>
</feature>
<name>A0ABD2Q9G2_9PLAT</name>
<feature type="compositionally biased region" description="Basic and acidic residues" evidence="1">
    <location>
        <begin position="203"/>
        <end position="216"/>
    </location>
</feature>
<dbReference type="AlphaFoldDB" id="A0ABD2Q9G2"/>
<feature type="region of interest" description="Disordered" evidence="1">
    <location>
        <begin position="30"/>
        <end position="113"/>
    </location>
</feature>
<feature type="compositionally biased region" description="Polar residues" evidence="1">
    <location>
        <begin position="92"/>
        <end position="110"/>
    </location>
</feature>
<organism evidence="2 3">
    <name type="scientific">Cichlidogyrus casuarinus</name>
    <dbReference type="NCBI Taxonomy" id="1844966"/>
    <lineage>
        <taxon>Eukaryota</taxon>
        <taxon>Metazoa</taxon>
        <taxon>Spiralia</taxon>
        <taxon>Lophotrochozoa</taxon>
        <taxon>Platyhelminthes</taxon>
        <taxon>Monogenea</taxon>
        <taxon>Monopisthocotylea</taxon>
        <taxon>Dactylogyridea</taxon>
        <taxon>Ancyrocephalidae</taxon>
        <taxon>Cichlidogyrus</taxon>
    </lineage>
</organism>
<comment type="caution">
    <text evidence="2">The sequence shown here is derived from an EMBL/GenBank/DDBJ whole genome shotgun (WGS) entry which is preliminary data.</text>
</comment>
<accession>A0ABD2Q9G2</accession>
<sequence length="229" mass="25396">MQLKAVKAFRTTVDDLAEKQSIAAAIHQQRQAKLREQRGSIISTMSSQVSPPPVVPPVPKRPAPPQNPEEEEKKIRDFYRSPTIGSDDWPKQDTQGQYGNYSRTSSQDVSEASKGWFDERVAVAQAQASDDDDTVDGEVDPFAPVAGAISQVNSSAFFFDSDFATATAAPQENKSRPLLMHYDSKVAPEANAFDELCDFMQPERPKRMLHTDERRSSKPPAPPPPFSFD</sequence>
<evidence type="ECO:0000313" key="2">
    <source>
        <dbReference type="EMBL" id="KAL3316201.1"/>
    </source>
</evidence>
<protein>
    <submittedName>
        <fullName evidence="2">Uncharacterized protein</fullName>
    </submittedName>
</protein>